<evidence type="ECO:0000313" key="2">
    <source>
        <dbReference type="EMBL" id="ORC87417.1"/>
    </source>
</evidence>
<sequence length="332" mass="37529">MKANEFPPPQEEYPSEPYEREEQEEEQEQEEEEYIEMDYASEIEECSHYIFSERPYCRNTTHAEEDEEMDVDWVLLRQQQQRQRRVEEERETDGGCAAPAYGHVALRALITEARRKHLSHLRRSGSSAAVVLEAKRHWRLLAHRTAEDLQLLGYERVRRSVAAMCLFNLENGLLFDDSSSNSNSSNSGVYARDIVRNKERLLQQLREQNTLFISTPTTPTVMEIQRGEEEEECTLPFFMSSVADVLPPLCVFPVPFLNPNLLEASSTELPLLGDGDGCLLDTSLESGGGASSSNNSSNCNNSSSNSSNNSDTDDCDSPKLSTDDVRLVTSCR</sequence>
<feature type="compositionally biased region" description="Pro residues" evidence="1">
    <location>
        <begin position="1"/>
        <end position="11"/>
    </location>
</feature>
<feature type="compositionally biased region" description="Low complexity" evidence="1">
    <location>
        <begin position="291"/>
        <end position="310"/>
    </location>
</feature>
<dbReference type="EMBL" id="NBCO01000022">
    <property type="protein sequence ID" value="ORC87417.1"/>
    <property type="molecule type" value="Genomic_DNA"/>
</dbReference>
<evidence type="ECO:0000313" key="3">
    <source>
        <dbReference type="Proteomes" id="UP000192257"/>
    </source>
</evidence>
<name>A0A1X0NRV6_9TRYP</name>
<dbReference type="GeneID" id="39987043"/>
<organism evidence="2 3">
    <name type="scientific">Trypanosoma theileri</name>
    <dbReference type="NCBI Taxonomy" id="67003"/>
    <lineage>
        <taxon>Eukaryota</taxon>
        <taxon>Discoba</taxon>
        <taxon>Euglenozoa</taxon>
        <taxon>Kinetoplastea</taxon>
        <taxon>Metakinetoplastina</taxon>
        <taxon>Trypanosomatida</taxon>
        <taxon>Trypanosomatidae</taxon>
        <taxon>Trypanosoma</taxon>
    </lineage>
</organism>
<evidence type="ECO:0000256" key="1">
    <source>
        <dbReference type="SAM" id="MobiDB-lite"/>
    </source>
</evidence>
<feature type="region of interest" description="Disordered" evidence="1">
    <location>
        <begin position="283"/>
        <end position="332"/>
    </location>
</feature>
<comment type="caution">
    <text evidence="2">The sequence shown here is derived from an EMBL/GenBank/DDBJ whole genome shotgun (WGS) entry which is preliminary data.</text>
</comment>
<dbReference type="OrthoDB" id="246215at2759"/>
<dbReference type="Proteomes" id="UP000192257">
    <property type="component" value="Unassembled WGS sequence"/>
</dbReference>
<dbReference type="VEuPathDB" id="TriTrypDB:TM35_000222160"/>
<feature type="region of interest" description="Disordered" evidence="1">
    <location>
        <begin position="1"/>
        <end position="33"/>
    </location>
</feature>
<reference evidence="2 3" key="1">
    <citation type="submission" date="2017-03" db="EMBL/GenBank/DDBJ databases">
        <title>An alternative strategy for trypanosome survival in the mammalian bloodstream revealed through genome and transcriptome analysis of the ubiquitous bovine parasite Trypanosoma (Megatrypanum) theileri.</title>
        <authorList>
            <person name="Kelly S."/>
            <person name="Ivens A."/>
            <person name="Mott A."/>
            <person name="O'Neill E."/>
            <person name="Emms D."/>
            <person name="Macleod O."/>
            <person name="Voorheis P."/>
            <person name="Matthews J."/>
            <person name="Matthews K."/>
            <person name="Carrington M."/>
        </authorList>
    </citation>
    <scope>NUCLEOTIDE SEQUENCE [LARGE SCALE GENOMIC DNA]</scope>
    <source>
        <strain evidence="2">Edinburgh</strain>
    </source>
</reference>
<keyword evidence="3" id="KW-1185">Reference proteome</keyword>
<feature type="compositionally biased region" description="Acidic residues" evidence="1">
    <location>
        <begin position="19"/>
        <end position="33"/>
    </location>
</feature>
<dbReference type="AlphaFoldDB" id="A0A1X0NRV6"/>
<gene>
    <name evidence="2" type="ORF">TM35_000222160</name>
</gene>
<protein>
    <submittedName>
        <fullName evidence="2">Uncharacterized protein</fullName>
    </submittedName>
</protein>
<dbReference type="RefSeq" id="XP_028881483.1">
    <property type="nucleotide sequence ID" value="XM_029027263.1"/>
</dbReference>
<proteinExistence type="predicted"/>
<accession>A0A1X0NRV6</accession>